<dbReference type="Proteomes" id="UP000003531">
    <property type="component" value="Unassembled WGS sequence"/>
</dbReference>
<dbReference type="RefSeq" id="WP_004563765.1">
    <property type="nucleotide sequence ID" value="NZ_AYYT01000023.1"/>
</dbReference>
<evidence type="ECO:0008006" key="3">
    <source>
        <dbReference type="Google" id="ProtNLM"/>
    </source>
</evidence>
<evidence type="ECO:0000313" key="1">
    <source>
        <dbReference type="EMBL" id="EEJ73330.1"/>
    </source>
</evidence>
<reference evidence="1 2" key="1">
    <citation type="submission" date="2009-01" db="EMBL/GenBank/DDBJ databases">
        <authorList>
            <person name="Qin X."/>
            <person name="Bachman B."/>
            <person name="Battles P."/>
            <person name="Bell A."/>
            <person name="Bess C."/>
            <person name="Bickham C."/>
            <person name="Chaboub L."/>
            <person name="Chen D."/>
            <person name="Coyle M."/>
            <person name="Deiros D.R."/>
            <person name="Dinh H."/>
            <person name="Forbes L."/>
            <person name="Fowler G."/>
            <person name="Francisco L."/>
            <person name="Fu Q."/>
            <person name="Gubbala S."/>
            <person name="Hale W."/>
            <person name="Han Y."/>
            <person name="Hemphill L."/>
            <person name="Highlander S.K."/>
            <person name="Hirani K."/>
            <person name="Hogues M."/>
            <person name="Jackson L."/>
            <person name="Jakkamsetti A."/>
            <person name="Javaid M."/>
            <person name="Jiang H."/>
            <person name="Korchina V."/>
            <person name="Kovar C."/>
            <person name="Lara F."/>
            <person name="Lee S."/>
            <person name="Mata R."/>
            <person name="Mathew T."/>
            <person name="Moen C."/>
            <person name="Morales K."/>
            <person name="Munidasa M."/>
            <person name="Nazareth L."/>
            <person name="Ngo R."/>
            <person name="Nguyen L."/>
            <person name="Okwuonu G."/>
            <person name="Ongeri F."/>
            <person name="Patil S."/>
            <person name="Petrosino J."/>
            <person name="Pham C."/>
            <person name="Pham P."/>
            <person name="Pu L.-L."/>
            <person name="Puazo M."/>
            <person name="Raj R."/>
            <person name="Reid J."/>
            <person name="Rouhana J."/>
            <person name="Saada N."/>
            <person name="Shang Y."/>
            <person name="Simmons D."/>
            <person name="Thornton R."/>
            <person name="Warren J."/>
            <person name="Weissenberger G."/>
            <person name="Zhang J."/>
            <person name="Zhang L."/>
            <person name="Zhou C."/>
            <person name="Zhu D."/>
            <person name="Muzny D."/>
            <person name="Worley K."/>
            <person name="Gibbs R."/>
        </authorList>
    </citation>
    <scope>NUCLEOTIDE SEQUENCE [LARGE SCALE GENOMIC DNA]</scope>
    <source>
        <strain evidence="1 2">ATCC 11741</strain>
    </source>
</reference>
<sequence>MKPGSSYELFAKLYASTTIAAIKWWILNGTSYSKEELIHLIEQVKNFGMYDMLVK</sequence>
<evidence type="ECO:0000313" key="2">
    <source>
        <dbReference type="Proteomes" id="UP000003531"/>
    </source>
</evidence>
<accession>C2EJE5</accession>
<dbReference type="AlphaFoldDB" id="C2EJE5"/>
<name>C2EJE5_9LACO</name>
<dbReference type="EMBL" id="ACGT01000040">
    <property type="protein sequence ID" value="EEJ73330.1"/>
    <property type="molecule type" value="Genomic_DNA"/>
</dbReference>
<protein>
    <recommendedName>
        <fullName evidence="3">Transcriptional regulator TetR C-terminal Firmicutes type domain-containing protein</fullName>
    </recommendedName>
</protein>
<gene>
    <name evidence="1" type="ORF">HMPREF0545_1767</name>
</gene>
<dbReference type="HOGENOM" id="CLU_3026661_0_0_9"/>
<proteinExistence type="predicted"/>
<comment type="caution">
    <text evidence="1">The sequence shown here is derived from an EMBL/GenBank/DDBJ whole genome shotgun (WGS) entry which is preliminary data.</text>
</comment>
<organism evidence="1 2">
    <name type="scientific">Ligilactobacillus salivarius DSM 20555 = ATCC 11741</name>
    <dbReference type="NCBI Taxonomy" id="1423799"/>
    <lineage>
        <taxon>Bacteria</taxon>
        <taxon>Bacillati</taxon>
        <taxon>Bacillota</taxon>
        <taxon>Bacilli</taxon>
        <taxon>Lactobacillales</taxon>
        <taxon>Lactobacillaceae</taxon>
        <taxon>Ligilactobacillus</taxon>
    </lineage>
</organism>
<dbReference type="PATRIC" id="fig|1423799.3.peg.1046"/>